<organism evidence="1 2">
    <name type="scientific">Lithocarpus litseifolius</name>
    <dbReference type="NCBI Taxonomy" id="425828"/>
    <lineage>
        <taxon>Eukaryota</taxon>
        <taxon>Viridiplantae</taxon>
        <taxon>Streptophyta</taxon>
        <taxon>Embryophyta</taxon>
        <taxon>Tracheophyta</taxon>
        <taxon>Spermatophyta</taxon>
        <taxon>Magnoliopsida</taxon>
        <taxon>eudicotyledons</taxon>
        <taxon>Gunneridae</taxon>
        <taxon>Pentapetalae</taxon>
        <taxon>rosids</taxon>
        <taxon>fabids</taxon>
        <taxon>Fagales</taxon>
        <taxon>Fagaceae</taxon>
        <taxon>Lithocarpus</taxon>
    </lineage>
</organism>
<dbReference type="Proteomes" id="UP001459277">
    <property type="component" value="Unassembled WGS sequence"/>
</dbReference>
<name>A0AAW2BJP0_9ROSI</name>
<accession>A0AAW2BJP0</accession>
<reference evidence="1 2" key="1">
    <citation type="submission" date="2024-01" db="EMBL/GenBank/DDBJ databases">
        <title>A telomere-to-telomere, gap-free genome of sweet tea (Lithocarpus litseifolius).</title>
        <authorList>
            <person name="Zhou J."/>
        </authorList>
    </citation>
    <scope>NUCLEOTIDE SEQUENCE [LARGE SCALE GENOMIC DNA]</scope>
    <source>
        <strain evidence="1">Zhou-2022a</strain>
        <tissue evidence="1">Leaf</tissue>
    </source>
</reference>
<comment type="caution">
    <text evidence="1">The sequence shown here is derived from an EMBL/GenBank/DDBJ whole genome shotgun (WGS) entry which is preliminary data.</text>
</comment>
<keyword evidence="2" id="KW-1185">Reference proteome</keyword>
<dbReference type="AlphaFoldDB" id="A0AAW2BJP0"/>
<protein>
    <recommendedName>
        <fullName evidence="3">Reverse transcriptase zinc-binding domain-containing protein</fullName>
    </recommendedName>
</protein>
<proteinExistence type="predicted"/>
<evidence type="ECO:0000313" key="1">
    <source>
        <dbReference type="EMBL" id="KAK9986296.1"/>
    </source>
</evidence>
<evidence type="ECO:0000313" key="2">
    <source>
        <dbReference type="Proteomes" id="UP001459277"/>
    </source>
</evidence>
<sequence>MQWASGGEVTKPKEMGGFGLQSAKGRNSALLAKLNWRFHIEKEAQWAKVLRFMYYTRQRVNSRSESKHSSSPIWKGLKKSEAIFKERIKCVPGHESNLNFWADYWSNRGPIRSRIQGPLPLDSVNLTIKDLTAPYGWNWSKLPFELPTEIKANIQAVPVSTMARSNDKLAWKFSTKGELDLKSAYLLASNLMEVEPFPGSWIWKLQTLPGIQMFFWKCKHNSIKVKNYLVNQGIPTNASCPLYVMIKLNPSPMLFEIAK</sequence>
<gene>
    <name evidence="1" type="ORF">SO802_031247</name>
</gene>
<dbReference type="EMBL" id="JAZDWU010000011">
    <property type="protein sequence ID" value="KAK9986296.1"/>
    <property type="molecule type" value="Genomic_DNA"/>
</dbReference>
<evidence type="ECO:0008006" key="3">
    <source>
        <dbReference type="Google" id="ProtNLM"/>
    </source>
</evidence>